<comment type="caution">
    <text evidence="3">The sequence shown here is derived from an EMBL/GenBank/DDBJ whole genome shotgun (WGS) entry which is preliminary data.</text>
</comment>
<dbReference type="AlphaFoldDB" id="A0A9D1AD02"/>
<feature type="transmembrane region" description="Helical" evidence="1">
    <location>
        <begin position="126"/>
        <end position="144"/>
    </location>
</feature>
<dbReference type="GO" id="GO:1902201">
    <property type="term" value="P:negative regulation of bacterial-type flagellum-dependent cell motility"/>
    <property type="evidence" value="ECO:0007669"/>
    <property type="project" value="TreeGrafter"/>
</dbReference>
<gene>
    <name evidence="3" type="ORF">IAB31_04330</name>
</gene>
<name>A0A9D1AD02_9FIRM</name>
<dbReference type="InterPro" id="IPR043128">
    <property type="entry name" value="Rev_trsase/Diguanyl_cyclase"/>
</dbReference>
<dbReference type="PROSITE" id="PS50887">
    <property type="entry name" value="GGDEF"/>
    <property type="match status" value="1"/>
</dbReference>
<proteinExistence type="predicted"/>
<dbReference type="InterPro" id="IPR000160">
    <property type="entry name" value="GGDEF_dom"/>
</dbReference>
<evidence type="ECO:0000313" key="4">
    <source>
        <dbReference type="Proteomes" id="UP000886757"/>
    </source>
</evidence>
<feature type="transmembrane region" description="Helical" evidence="1">
    <location>
        <begin position="20"/>
        <end position="40"/>
    </location>
</feature>
<dbReference type="InterPro" id="IPR029787">
    <property type="entry name" value="Nucleotide_cyclase"/>
</dbReference>
<dbReference type="GO" id="GO:0005886">
    <property type="term" value="C:plasma membrane"/>
    <property type="evidence" value="ECO:0007669"/>
    <property type="project" value="TreeGrafter"/>
</dbReference>
<keyword evidence="1" id="KW-0472">Membrane</keyword>
<dbReference type="SMART" id="SM00267">
    <property type="entry name" value="GGDEF"/>
    <property type="match status" value="1"/>
</dbReference>
<dbReference type="Proteomes" id="UP000886757">
    <property type="component" value="Unassembled WGS sequence"/>
</dbReference>
<dbReference type="NCBIfam" id="TIGR00254">
    <property type="entry name" value="GGDEF"/>
    <property type="match status" value="1"/>
</dbReference>
<dbReference type="PANTHER" id="PTHR45138">
    <property type="entry name" value="REGULATORY COMPONENTS OF SENSORY TRANSDUCTION SYSTEM"/>
    <property type="match status" value="1"/>
</dbReference>
<dbReference type="InterPro" id="IPR050469">
    <property type="entry name" value="Diguanylate_Cyclase"/>
</dbReference>
<evidence type="ECO:0000313" key="3">
    <source>
        <dbReference type="EMBL" id="HIR13132.1"/>
    </source>
</evidence>
<protein>
    <submittedName>
        <fullName evidence="3">Diguanylate cyclase</fullName>
    </submittedName>
</protein>
<evidence type="ECO:0000259" key="2">
    <source>
        <dbReference type="PROSITE" id="PS50887"/>
    </source>
</evidence>
<dbReference type="GO" id="GO:0052621">
    <property type="term" value="F:diguanylate cyclase activity"/>
    <property type="evidence" value="ECO:0007669"/>
    <property type="project" value="TreeGrafter"/>
</dbReference>
<feature type="transmembrane region" description="Helical" evidence="1">
    <location>
        <begin position="47"/>
        <end position="67"/>
    </location>
</feature>
<feature type="domain" description="GGDEF" evidence="2">
    <location>
        <begin position="190"/>
        <end position="322"/>
    </location>
</feature>
<accession>A0A9D1AD02</accession>
<evidence type="ECO:0000256" key="1">
    <source>
        <dbReference type="SAM" id="Phobius"/>
    </source>
</evidence>
<dbReference type="EMBL" id="DVGK01000052">
    <property type="protein sequence ID" value="HIR13132.1"/>
    <property type="molecule type" value="Genomic_DNA"/>
</dbReference>
<dbReference type="CDD" id="cd01949">
    <property type="entry name" value="GGDEF"/>
    <property type="match status" value="1"/>
</dbReference>
<dbReference type="SUPFAM" id="SSF55073">
    <property type="entry name" value="Nucleotide cyclase"/>
    <property type="match status" value="1"/>
</dbReference>
<sequence length="324" mass="36449">MVFFLGITPVIIDSWTITVYHIAFLPVTFLLLGIIAFVYTRKTHKTGIIYALCFIFQAIIYCFVILLDTAGAKDVPASFTPVIYIAMPAIFTLPFYVSYGLLGFFEILYFLAILTFKSPEVGQYDIFNSLVGIGCSFAIHYLIMSLRLRDYETQMKYKTMSMKDSLSSIYNKQASEAAARQYLTACNPSVVCSFLVLDLDDFKKVNDTKGHIAGDRILGCVGKILLNLFRHTDIVGRFGGDEFLILVKGTASPVLIEKKCQAIQEALQQISRMEIDMQVSCSLGVVLVQKQPVDYDTLFRTADRALYEAKRAGKAQYCIQNYKN</sequence>
<dbReference type="Pfam" id="PF00990">
    <property type="entry name" value="GGDEF"/>
    <property type="match status" value="1"/>
</dbReference>
<organism evidence="3 4">
    <name type="scientific">Candidatus Choladousia intestinavium</name>
    <dbReference type="NCBI Taxonomy" id="2840727"/>
    <lineage>
        <taxon>Bacteria</taxon>
        <taxon>Bacillati</taxon>
        <taxon>Bacillota</taxon>
        <taxon>Clostridia</taxon>
        <taxon>Lachnospirales</taxon>
        <taxon>Lachnospiraceae</taxon>
        <taxon>Lachnospiraceae incertae sedis</taxon>
        <taxon>Candidatus Choladousia</taxon>
    </lineage>
</organism>
<reference evidence="3" key="1">
    <citation type="submission" date="2020-10" db="EMBL/GenBank/DDBJ databases">
        <authorList>
            <person name="Gilroy R."/>
        </authorList>
    </citation>
    <scope>NUCLEOTIDE SEQUENCE</scope>
    <source>
        <strain evidence="3">ChiSjej4B22-8148</strain>
    </source>
</reference>
<feature type="transmembrane region" description="Helical" evidence="1">
    <location>
        <begin position="82"/>
        <end position="114"/>
    </location>
</feature>
<reference evidence="3" key="2">
    <citation type="journal article" date="2021" name="PeerJ">
        <title>Extensive microbial diversity within the chicken gut microbiome revealed by metagenomics and culture.</title>
        <authorList>
            <person name="Gilroy R."/>
            <person name="Ravi A."/>
            <person name="Getino M."/>
            <person name="Pursley I."/>
            <person name="Horton D.L."/>
            <person name="Alikhan N.F."/>
            <person name="Baker D."/>
            <person name="Gharbi K."/>
            <person name="Hall N."/>
            <person name="Watson M."/>
            <person name="Adriaenssens E.M."/>
            <person name="Foster-Nyarko E."/>
            <person name="Jarju S."/>
            <person name="Secka A."/>
            <person name="Antonio M."/>
            <person name="Oren A."/>
            <person name="Chaudhuri R.R."/>
            <person name="La Ragione R."/>
            <person name="Hildebrand F."/>
            <person name="Pallen M.J."/>
        </authorList>
    </citation>
    <scope>NUCLEOTIDE SEQUENCE</scope>
    <source>
        <strain evidence="3">ChiSjej4B22-8148</strain>
    </source>
</reference>
<dbReference type="Gene3D" id="3.30.70.270">
    <property type="match status" value="1"/>
</dbReference>
<keyword evidence="1" id="KW-1133">Transmembrane helix</keyword>
<keyword evidence="1" id="KW-0812">Transmembrane</keyword>
<dbReference type="GO" id="GO:0043709">
    <property type="term" value="P:cell adhesion involved in single-species biofilm formation"/>
    <property type="evidence" value="ECO:0007669"/>
    <property type="project" value="TreeGrafter"/>
</dbReference>
<dbReference type="PANTHER" id="PTHR45138:SF9">
    <property type="entry name" value="DIGUANYLATE CYCLASE DGCM-RELATED"/>
    <property type="match status" value="1"/>
</dbReference>